<dbReference type="InterPro" id="IPR013662">
    <property type="entry name" value="RIH_assoc-dom"/>
</dbReference>
<evidence type="ECO:0000313" key="21">
    <source>
        <dbReference type="Ensembl" id="ENSTNIP00000000922.1"/>
    </source>
</evidence>
<evidence type="ECO:0000256" key="14">
    <source>
        <dbReference type="ARBA" id="ARBA00023303"/>
    </source>
</evidence>
<dbReference type="Gene3D" id="1.10.490.160">
    <property type="match status" value="3"/>
</dbReference>
<dbReference type="PANTHER" id="PTHR46399">
    <property type="entry name" value="B30.2/SPRY DOMAIN-CONTAINING PROTEIN"/>
    <property type="match status" value="1"/>
</dbReference>
<evidence type="ECO:0000259" key="19">
    <source>
        <dbReference type="PROSITE" id="PS50222"/>
    </source>
</evidence>
<keyword evidence="11 17" id="KW-0472">Membrane</keyword>
<dbReference type="GO" id="GO:0005790">
    <property type="term" value="C:smooth endoplasmic reticulum"/>
    <property type="evidence" value="ECO:0007669"/>
    <property type="project" value="TreeGrafter"/>
</dbReference>
<dbReference type="Pfam" id="PF02815">
    <property type="entry name" value="MIR"/>
    <property type="match status" value="1"/>
</dbReference>
<keyword evidence="6" id="KW-0677">Repeat</keyword>
<feature type="region of interest" description="Disordered" evidence="16">
    <location>
        <begin position="1877"/>
        <end position="1906"/>
    </location>
</feature>
<dbReference type="GO" id="GO:0042383">
    <property type="term" value="C:sarcolemma"/>
    <property type="evidence" value="ECO:0007669"/>
    <property type="project" value="TreeGrafter"/>
</dbReference>
<evidence type="ECO:0000256" key="6">
    <source>
        <dbReference type="ARBA" id="ARBA00022737"/>
    </source>
</evidence>
<dbReference type="Pfam" id="PF01365">
    <property type="entry name" value="RYDR_ITPR"/>
    <property type="match status" value="2"/>
</dbReference>
<dbReference type="InterPro" id="IPR015925">
    <property type="entry name" value="Ryanodine_IP3_receptor"/>
</dbReference>
<dbReference type="PROSITE" id="PS50188">
    <property type="entry name" value="B302_SPRY"/>
    <property type="match status" value="3"/>
</dbReference>
<feature type="region of interest" description="Disordered" evidence="16">
    <location>
        <begin position="4436"/>
        <end position="4465"/>
    </location>
</feature>
<dbReference type="GO" id="GO:0033017">
    <property type="term" value="C:sarcoplasmic reticulum membrane"/>
    <property type="evidence" value="ECO:0007669"/>
    <property type="project" value="UniProtKB-SubCell"/>
</dbReference>
<dbReference type="SUPFAM" id="SSF48371">
    <property type="entry name" value="ARM repeat"/>
    <property type="match status" value="1"/>
</dbReference>
<evidence type="ECO:0000256" key="2">
    <source>
        <dbReference type="ARBA" id="ARBA00022448"/>
    </source>
</evidence>
<dbReference type="SUPFAM" id="SSF82109">
    <property type="entry name" value="MIR domain"/>
    <property type="match status" value="1"/>
</dbReference>
<dbReference type="GO" id="GO:0005219">
    <property type="term" value="F:ryanodine-sensitive calcium-release channel activity"/>
    <property type="evidence" value="ECO:0007669"/>
    <property type="project" value="InterPro"/>
</dbReference>
<dbReference type="GO" id="GO:0005509">
    <property type="term" value="F:calcium ion binding"/>
    <property type="evidence" value="ECO:0007669"/>
    <property type="project" value="InterPro"/>
</dbReference>
<dbReference type="SUPFAM" id="SSF49899">
    <property type="entry name" value="Concanavalin A-like lectins/glucanases"/>
    <property type="match status" value="3"/>
</dbReference>
<evidence type="ECO:0000256" key="10">
    <source>
        <dbReference type="ARBA" id="ARBA00023065"/>
    </source>
</evidence>
<keyword evidence="4" id="KW-0107">Calcium channel</keyword>
<dbReference type="CDD" id="cd23278">
    <property type="entry name" value="beta-trefoil_MIR_RyR"/>
    <property type="match status" value="1"/>
</dbReference>
<dbReference type="PRINTS" id="PR00795">
    <property type="entry name" value="RYANODINER"/>
</dbReference>
<dbReference type="InterPro" id="IPR048581">
    <property type="entry name" value="RYDR_Jsol"/>
</dbReference>
<feature type="transmembrane region" description="Helical" evidence="17">
    <location>
        <begin position="4719"/>
        <end position="4744"/>
    </location>
</feature>
<dbReference type="InterPro" id="IPR011992">
    <property type="entry name" value="EF-hand-dom_pair"/>
</dbReference>
<name>H3BY57_TETNG</name>
<dbReference type="Gene3D" id="2.60.120.920">
    <property type="match status" value="3"/>
</dbReference>
<feature type="transmembrane region" description="Helical" evidence="17">
    <location>
        <begin position="4573"/>
        <end position="4592"/>
    </location>
</feature>
<dbReference type="GO" id="GO:0006941">
    <property type="term" value="P:striated muscle contraction"/>
    <property type="evidence" value="ECO:0007669"/>
    <property type="project" value="TreeGrafter"/>
</dbReference>
<dbReference type="InParanoid" id="H3BY57"/>
<dbReference type="InterPro" id="IPR016024">
    <property type="entry name" value="ARM-type_fold"/>
</dbReference>
<dbReference type="CDD" id="cd12877">
    <property type="entry name" value="SPRY1_RyR"/>
    <property type="match status" value="1"/>
</dbReference>
<keyword evidence="7" id="KW-0106">Calcium</keyword>
<evidence type="ECO:0000259" key="20">
    <source>
        <dbReference type="PROSITE" id="PS50919"/>
    </source>
</evidence>
<evidence type="ECO:0000256" key="13">
    <source>
        <dbReference type="ARBA" id="ARBA00023286"/>
    </source>
</evidence>
<dbReference type="InterPro" id="IPR035910">
    <property type="entry name" value="RyR/IP3R_RIH_dom_sf"/>
</dbReference>
<evidence type="ECO:0000256" key="12">
    <source>
        <dbReference type="ARBA" id="ARBA00023170"/>
    </source>
</evidence>
<feature type="transmembrane region" description="Helical" evidence="17">
    <location>
        <begin position="4848"/>
        <end position="4871"/>
    </location>
</feature>
<reference evidence="21" key="3">
    <citation type="submission" date="2025-09" db="UniProtKB">
        <authorList>
            <consortium name="Ensembl"/>
        </authorList>
    </citation>
    <scope>IDENTIFICATION</scope>
</reference>
<evidence type="ECO:0000256" key="15">
    <source>
        <dbReference type="ARBA" id="ARBA00036634"/>
    </source>
</evidence>
<organism evidence="21 22">
    <name type="scientific">Tetraodon nigroviridis</name>
    <name type="common">Spotted green pufferfish</name>
    <name type="synonym">Chelonodon nigroviridis</name>
    <dbReference type="NCBI Taxonomy" id="99883"/>
    <lineage>
        <taxon>Eukaryota</taxon>
        <taxon>Metazoa</taxon>
        <taxon>Chordata</taxon>
        <taxon>Craniata</taxon>
        <taxon>Vertebrata</taxon>
        <taxon>Euteleostomi</taxon>
        <taxon>Actinopterygii</taxon>
        <taxon>Neopterygii</taxon>
        <taxon>Teleostei</taxon>
        <taxon>Neoteleostei</taxon>
        <taxon>Acanthomorphata</taxon>
        <taxon>Eupercaria</taxon>
        <taxon>Tetraodontiformes</taxon>
        <taxon>Tetradontoidea</taxon>
        <taxon>Tetraodontidae</taxon>
        <taxon>Tetraodon</taxon>
    </lineage>
</organism>
<evidence type="ECO:0000256" key="5">
    <source>
        <dbReference type="ARBA" id="ARBA00022692"/>
    </source>
</evidence>
<dbReference type="InterPro" id="IPR035761">
    <property type="entry name" value="SPRY1_RyR"/>
</dbReference>
<keyword evidence="9 17" id="KW-1133">Transmembrane helix</keyword>
<dbReference type="InterPro" id="IPR016093">
    <property type="entry name" value="MIR_motif"/>
</dbReference>
<feature type="domain" description="MIR" evidence="20">
    <location>
        <begin position="222"/>
        <end position="277"/>
    </location>
</feature>
<feature type="transmembrane region" description="Helical" evidence="17">
    <location>
        <begin position="4810"/>
        <end position="4828"/>
    </location>
</feature>
<feature type="compositionally biased region" description="Basic and acidic residues" evidence="16">
    <location>
        <begin position="4436"/>
        <end position="4453"/>
    </location>
</feature>
<dbReference type="InterPro" id="IPR036300">
    <property type="entry name" value="MIR_dom_sf"/>
</dbReference>
<keyword evidence="14" id="KW-0407">Ion channel</keyword>
<dbReference type="InterPro" id="IPR013333">
    <property type="entry name" value="Ryan_recept"/>
</dbReference>
<dbReference type="GO" id="GO:0030018">
    <property type="term" value="C:Z disc"/>
    <property type="evidence" value="ECO:0007669"/>
    <property type="project" value="TreeGrafter"/>
</dbReference>
<dbReference type="Gene3D" id="1.10.287.70">
    <property type="match status" value="1"/>
</dbReference>
<dbReference type="InterPro" id="IPR009460">
    <property type="entry name" value="Ryanrecept_TM4-6"/>
</dbReference>
<dbReference type="Gene3D" id="1.25.10.30">
    <property type="entry name" value="IP3 receptor type 1 binding core, RIH domain"/>
    <property type="match status" value="1"/>
</dbReference>
<dbReference type="InterPro" id="IPR002048">
    <property type="entry name" value="EF_hand_dom"/>
</dbReference>
<dbReference type="Gene3D" id="2.80.10.50">
    <property type="match status" value="2"/>
</dbReference>
<dbReference type="PROSITE" id="PS50222">
    <property type="entry name" value="EF_HAND_2"/>
    <property type="match status" value="1"/>
</dbReference>
<keyword evidence="10" id="KW-0406">Ion transport</keyword>
<dbReference type="Gene3D" id="1.10.238.10">
    <property type="entry name" value="EF-hand"/>
    <property type="match status" value="1"/>
</dbReference>
<comment type="subcellular location">
    <subcellularLocation>
        <location evidence="1">Sarcoplasmic reticulum membrane</location>
        <topology evidence="1">Multi-pass membrane protein</topology>
    </subcellularLocation>
</comment>
<dbReference type="InterPro" id="IPR035762">
    <property type="entry name" value="SPRY3_RyR"/>
</dbReference>
<keyword evidence="3" id="KW-0109">Calcium transport</keyword>
<sequence>MSDFGEGDEEFQFLRTGDEVVLQSIFTLRGEHVKICLAAEGFGTRLCRLEPIFNCKNVPPDVSVCGFVLAHCLSVRALQEMLTHTEHLAAELAAGGGHRTLLYGQAVLFLHSYSSMYLSCLSSSQSATDKLAFDVGLQEDKEGETCWWIVHPSSRQRSEGEKVRVGDDLILVSMSSERYLHLSVGSGSDSSSSLSDSLSVSASFQPTLWSVAPIYSGGGVAQGYLKGGDTFRLHHSHSDACLTIASADQGEEPQKVMHYESGAVSSHARSLWRLEILHVVWSGSHTCWGQPFRLCHMTTGRYMGLTEERGLHLVERDKADVRMSSFCFRSSKEKLDPGTRTNADGMGSPEIKYGDSVCYVQHVDSGLWLTYRPVDAKSSRLRSTQRKAILHSEGHMDDGLRLSRCQREESHTARLIRSASFLFTNFIRKQDSCSQHGNQVSVCSPGEMMKRSLQDLISYFYPTPETVEHEAKCHNMVVLKNRQNMFQEEGVIDLVLVCIDHLHQHIGTSQCAEAAQEDSEEEWESCLDGFYKLLAALLRGNRANCARFSASIDWLISKLDWLEAATGVLEVLQCVLLESPEALNVVKENHIHSVISFLDKHGLNHKVLEVLCALCVCHGVAVRYNQNLICDKLLPERDLLLQTRLVNRVTSMRPNIFLAFSEDSAQHRRWYYEVVVDHLDSFLTSEPTHLRVGWACTEGYRPRLSGGEGWGGNGVGDDLCSYGFDGLHLWAGGVGRSVSSPFSHSLKDGDVVSCCLDLSAPCISFRVNGLPVQGMLENFVAEGLLYPVVSFSAGVRIRFLFGGQHGEFRYLPPPGFTACSDALLPKVKLKVEPCQKYILNREEGKHDLIGPWIPTAPVVFIPAPVDISKVSLPPQLEDIQEKLAENIHELWAMDKIDLGWTYGPVRDEAKKNDPSLAEFSKLSEHERNQNLHVAQDTLRTLLAFGFCIGFNEGHSNDRVRNKRLAAKYEQPGGYRPAPVDLSQVLLSSEHQEVVNLLAENDHNVWARERIAQGWTYGTQQDVKAKRSPYLVPYSFLDEKTRRLSRDSVREVVGTLLAFGYSLDPHSLKQATLANQCLFSAEKCRVFRPDKSHAVSRGKWYFEFEAVTAGKMRVGWARPSCSPSRELGSDDRAFVFDGFEAQWYHQGAEPLGRSWQRGDVVGCLVDMDESTMMITLNGELLFDARGSELAAKDFDISDGLLPVASLGVNQVGRLNLGRCAASLQYFTVCGQQEGYQPFAVNMARDPALWISWQQPQFSSIRPDDHIQVTRASGSVGSLSSLRVSQRLFAHYNGSSQISFFRLSMHIECASVLISPAGGVLPVASSSLSPGRREQEEVDPDFEVLRKSALTFAGSRDELNHKDHNQEKTTRMKHRWSSLTTNVVVFDERHPYIDSSFFFSFLLKRNKPGLVSSNSSARLLEDVVFDKENCDHLIQSSRYYYSARVLPGQEPFNVWVGWVTSNFHSHDATFDPDGVHTVTVTLGDDSGKVQESIKRRVCYMVCAGEATGLAQSRRSSGLEIGCLIDTATGLLTFTSNGVEMSTFFQVEACTKLFPAVFVRPTTTCMFQFEFGCIKNAMPLSAGLLRSQRCNVTPHCPPRIQVQQLKPGSWTRLPSQAVKVVVDQPDAYGGWTIQCSEALQVMNLQIPDENRCVDILELSELDDLLTFHLHTLRLYCSLCSLGNTRVSHAICSYLDTSQFLHAIQNPHLPGLLRSVFYQLLIQVHLSSHTTACLMMNHEYIIPMAAKAGDTTLYPSSFTGHNGGNGITNSSHCTSLKPQMHFSSPSFVSNYALEGNYTAERNHGDSPEFPLDLLKNLTIQMLTEAVTALCQEVRDPVGGTIELLLVPLIKLAYSLLVMGVLEDEDLGKVLRLLDSEVSFTNSQSSMDEEKEDEKDDEKEHSLHHHQKDSHPKIGLLQIKLPEAVKLELCHLLSYLCDCQMRQRVEAVAAFSDTFVCQLQENQRFRYNEVMQALNMSAALTARKTKEFRSPPREQINMLLSFRDDEVSCPCPVQIQELLHNFHHLFKTHCGIESESDGEDEEAAESVRTQILSQVAKVIGIKKKPLEVDASKPVASKTLKHLVSKTLVHWSQEKMQDPELVRAVFSLLHCQYQGLGGQMAGPLSRTYTISHTSVDDTMALLSSLSQIRSLLCVRMGKEEEKLMIRKLGDIINNKVFYQHPDLMRTLGMHETVMEVMVNVLGEGESKEIAFPKMVASCCRFLCYFCRISQHNQGALFDHLSYLLENASVGLASPSMRGATPLDVAAASVMDNNELALALTESNLQKVIHYLASCGLKSCPMLVAKGYPDIGWNPVEGERYLDFLRFAVFCNGESVEENAYMVLRLLIRRPECFGPALQGDGGNGLLAAVREAIRISDDPSMDGPSGPHQSTRSIDVIQDNDDDLIHMGHAMVTFYSALIDLLGRCAPEMHLIEGGKGEALRVRAILRSLVPVHDLEGVISSSFCLPSVTKDGGVVEPDLSAVFCPDHKAAMVLFLDRVYGIQNQSFFLHLIEVGFLPDLQAAVSLDTVDLASTDMALALNRYLCASVLPLLSKCSALFCDLEDHVLLVDSLIQAIYSLSHALSLTKAQRDTIEDCLLALCSKLQPSLMQPLLRRLVFDVPHLPEHNKLALKLLTSHYEQRWKYYSMVGEPGDHSLASEEELHLSRKLFWSVFKDLNKKPYEPQLFRLCVQCLAAVAKALPPDHTDAGCTSAMEGKASADEQFDPQPIDTSNVSVPERLEFIVNKYAEHTHEKWSLDKFANGWVHGEQLCESSKVHPLLKPYRTLAEKEKEAYRCAIKETIKTMLAFGWSIERTKEADAHSVHTCARRVSQSGQQLSFEGTSTFSPKPTDVSTITLSWDQCAMAEQLAENYHSTWAKRKKLELQGRGGGGHSMVVPYDALTAREKTKFRERAQDVLKFLHLNGYTVWRDRRTVEMDFPAVANCFGSTLLMQFLSHTENTQEHMLEMEVMQARGQTSKGERTQLRQPVQVFHKVILPLLEEYVRTHCLYFLSSMSLSGKRGHASNKEKEMIASLFCKLAALIRHRMSLFGNEASAVSNCLCTLAQALDARTLMNSASESVRSSLDSFFESSAADLEMTVENLCVSVARLSQSRSQHARGVARVLSYTSVVLLPTLTSLFQHLGLQNYGGDLLVGTIQVSCYKILNSLYSLGTTSSIYMEGQRPAAGACLAALAATFPVCFLEPDLNQNNPYSIYNTASALEKEELGLPDHAGDMCPLLPSLEQALGDVKQLAAAGAGARQSQYIHVTEVVLPMLCSYMSLWWSWGPEGQPNSPLCTTVTPQHASDLLGHVLRIIHNHVGTSQADWMKRMAVHCLSITCHAHPELLKTHFLPLMEKLKKRAEGVLLEEERMKADAGDSSEAELEIQQKFMVLVADLYAFYPLLIPFVDSNRARWLKESTPEAEQLFIMVAEVFTFWAKSHNFKWEEQNYVVQNEINSLLFLVKSNKLSKFFNFQLNHEKRKVKKKGDRYSTHTSLVVASLKRLLPVGLRNCLLSDRSLITLAKNGFTQKDTEDEIRQHIFSAFTLLQTQDHSFLNDEVNDAERGGQRGKTADVQKAVDRVLNMGRVLCYLDQVEHPQRNRKTARHKILSKQRKRAVVACLRMAPLYNLPRHRAVNLFLQGYNKTWISTEDHSFEEKLVEDLALSGGVAENDTVDGIKAIDPLLQLITLFSQTALMESSKLENGRLYQSYAAIMAKSCQRDDDGDGKEQELESFEEKELEKQKLLFRQARLHRRGASEMVLQIISASRGLMGSVIAPTLKLGIALLSGGNAAVQQKMLVYLRERRDVGFFQSMAGLMLSCSVLDLSAFERQNKAEGLGMAMDESSGPLFSPADKVMPDKDVTCDLFRFLQLLCEGHNSEFQNYLRTQAGNNTTVNIVISTVDYLLRLQESVSDFFWYYSGKAAIDVHGQHNFSKAIEVSKQVFNTLTEYIQGPCAGNQESLAHSRLWDAVIGFLHVFAHMQMKLPQDSRQIDLLKELLDLQKDMVVFLLSMLEGNIVNGTIGKQMVDMLVESSGNVQMILRFFDMFLKLKDFTSSDAFQAYDPDFKGCVSRKDFQKAMEGCKRFSQAETHFLMSCMGPDDREKVDYEAFVDGFHEPAQDIGFSIAVLLTNLSEHMPNDSRLRTFLEVAESVLTYFQPFLGRIEILGSGKRIERVYFGISASSRTQWEKPQVKESKRQFVFDVVNESGDKEKMEMFVNFCEDTIFEMQLAAQLSGSGVEERHVEASPEEKGDTNGLDNKGIGVMCQWLVLTSVLSVKALMKMSVKDVLVSAVVFLKFVLMAQFRCVLIVVRSIWYVLHRAFLSGELIEGAKRARISEMLGGILEPTLDEVMGGPRGTRLRKGSSSLTLQKELSGSRLAQTMASTRDMHVLSDIFGLTVKKEGSGYRLISKDLTDSLTDLFTPACRGATCLDHFCAILTLFSEPQTHIHQEEKTEEKGADGKQNKSDQNSEAILKDPKWRAQRLNPKSKEAENQPSALWEMVSTHNKSMLNYFARNFYNLRVLALFVAFAINFILLFYKVASSPAAQVEEKEMPSAYSAGDDAEEGTVCFVLEERSGYMEPSLRFLAVAHTIISFFCIFGYYCLKVPLVIFKREKEVARKLEFDGLYVTKQPPEEDIKGQWDRLVVNTPSFPSNYWDKFVKRKVMDKYGEFYGCEKISDLLGLDQAALDCSSERKGRKRLRRSTVWSHLFSSIDVKYQVWKTGVVFTDNSFLYLAWYMAMSVLGHYNNFFFAAHLLDVAMGFKTLRTILSSVTHNGKQLVLTVGLLAVVVYLYTVLAFNFFRKFYNKSEDKDARDMKCNDMLTCYMFHMYVGVRAGGGIGDEIEDPAGDEFEVERIVFDITFFFFVIVILLAIIQGLIIDAFGELRDQQEQVKEDMETKCFICGIGSEYFDKVPHGFETHTLQEHNLANYLFFLMYLINKDETEYTGQESYVWKMYQERSWEFFPVGDCFRKQYEGQLG</sequence>
<feature type="domain" description="B30.2/SPRY" evidence="18">
    <location>
        <begin position="1023"/>
        <end position="1220"/>
    </location>
</feature>
<feature type="transmembrane region" description="Helical" evidence="17">
    <location>
        <begin position="4767"/>
        <end position="4789"/>
    </location>
</feature>
<feature type="transmembrane region" description="Helical" evidence="17">
    <location>
        <begin position="4276"/>
        <end position="4299"/>
    </location>
</feature>
<dbReference type="PROSITE" id="PS50919">
    <property type="entry name" value="MIR"/>
    <property type="match status" value="2"/>
</dbReference>
<feature type="domain" description="EF-hand" evidence="19">
    <location>
        <begin position="4039"/>
        <end position="4074"/>
    </location>
</feature>
<dbReference type="FunFam" id="2.60.120.920:FF:000002">
    <property type="entry name" value="ryanodine receptor isoform X2"/>
    <property type="match status" value="1"/>
</dbReference>
<dbReference type="SUPFAM" id="SSF47473">
    <property type="entry name" value="EF-hand"/>
    <property type="match status" value="1"/>
</dbReference>
<dbReference type="InterPro" id="IPR003032">
    <property type="entry name" value="Ryanodine_rcpt"/>
</dbReference>
<dbReference type="FunFam" id="2.60.120.920:FF:000003">
    <property type="entry name" value="ryanodine receptor isoform X2"/>
    <property type="match status" value="1"/>
</dbReference>
<dbReference type="InterPro" id="IPR043136">
    <property type="entry name" value="B30.2/SPRY_sf"/>
</dbReference>
<dbReference type="InterPro" id="IPR001870">
    <property type="entry name" value="B30.2/SPRY"/>
</dbReference>
<dbReference type="Proteomes" id="UP000007303">
    <property type="component" value="Unassembled WGS sequence"/>
</dbReference>
<reference evidence="22" key="1">
    <citation type="journal article" date="2004" name="Nature">
        <title>Genome duplication in the teleost fish Tetraodon nigroviridis reveals the early vertebrate proto-karyotype.</title>
        <authorList>
            <person name="Jaillon O."/>
            <person name="Aury J.-M."/>
            <person name="Brunet F."/>
            <person name="Petit J.-L."/>
            <person name="Stange-Thomann N."/>
            <person name="Mauceli E."/>
            <person name="Bouneau L."/>
            <person name="Fischer C."/>
            <person name="Ozouf-Costaz C."/>
            <person name="Bernot A."/>
            <person name="Nicaud S."/>
            <person name="Jaffe D."/>
            <person name="Fisher S."/>
            <person name="Lutfalla G."/>
            <person name="Dossat C."/>
            <person name="Segurens B."/>
            <person name="Dasilva C."/>
            <person name="Salanoubat M."/>
            <person name="Levy M."/>
            <person name="Boudet N."/>
            <person name="Castellano S."/>
            <person name="Anthouard V."/>
            <person name="Jubin C."/>
            <person name="Castelli V."/>
            <person name="Katinka M."/>
            <person name="Vacherie B."/>
            <person name="Biemont C."/>
            <person name="Skalli Z."/>
            <person name="Cattolico L."/>
            <person name="Poulain J."/>
            <person name="De Berardinis V."/>
            <person name="Cruaud C."/>
            <person name="Duprat S."/>
            <person name="Brottier P."/>
            <person name="Coutanceau J.-P."/>
            <person name="Gouzy J."/>
            <person name="Parra G."/>
            <person name="Lardier G."/>
            <person name="Chapple C."/>
            <person name="McKernan K.J."/>
            <person name="McEwan P."/>
            <person name="Bosak S."/>
            <person name="Kellis M."/>
            <person name="Volff J.-N."/>
            <person name="Guigo R."/>
            <person name="Zody M.C."/>
            <person name="Mesirov J."/>
            <person name="Lindblad-Toh K."/>
            <person name="Birren B."/>
            <person name="Nusbaum C."/>
            <person name="Kahn D."/>
            <person name="Robinson-Rechavi M."/>
            <person name="Laudet V."/>
            <person name="Schachter V."/>
            <person name="Quetier F."/>
            <person name="Saurin W."/>
            <person name="Scarpelli C."/>
            <person name="Wincker P."/>
            <person name="Lander E.S."/>
            <person name="Weissenbach J."/>
            <person name="Roest Crollius H."/>
        </authorList>
    </citation>
    <scope>NUCLEOTIDE SEQUENCE [LARGE SCALE GENOMIC DNA]</scope>
</reference>
<keyword evidence="13" id="KW-1071">Ligand-gated ion channel</keyword>
<reference evidence="21" key="2">
    <citation type="submission" date="2025-08" db="UniProtKB">
        <authorList>
            <consortium name="Ensembl"/>
        </authorList>
    </citation>
    <scope>IDENTIFICATION</scope>
</reference>
<dbReference type="Ensembl" id="ENSTNIT00000003255.1">
    <property type="protein sequence ID" value="ENSTNIP00000000922.1"/>
    <property type="gene ID" value="ENSTNIG00000017023.1"/>
</dbReference>
<dbReference type="STRING" id="99883.ENSTNIP00000000922"/>
<keyword evidence="12" id="KW-0675">Receptor</keyword>
<dbReference type="PANTHER" id="PTHR46399:SF7">
    <property type="entry name" value="RYANODINE RECEPTOR 2"/>
    <property type="match status" value="1"/>
</dbReference>
<dbReference type="Pfam" id="PF00520">
    <property type="entry name" value="Ion_trans"/>
    <property type="match status" value="1"/>
</dbReference>
<dbReference type="GO" id="GO:0034704">
    <property type="term" value="C:calcium channel complex"/>
    <property type="evidence" value="ECO:0007669"/>
    <property type="project" value="TreeGrafter"/>
</dbReference>
<dbReference type="SMART" id="SM00449">
    <property type="entry name" value="SPRY"/>
    <property type="match status" value="3"/>
</dbReference>
<dbReference type="InterPro" id="IPR014821">
    <property type="entry name" value="Ins145_P3_rcpt"/>
</dbReference>
<dbReference type="SUPFAM" id="SSF100909">
    <property type="entry name" value="IP3 receptor type 1 binding core, domain 2"/>
    <property type="match status" value="1"/>
</dbReference>
<keyword evidence="22" id="KW-1185">Reference proteome</keyword>
<evidence type="ECO:0000256" key="3">
    <source>
        <dbReference type="ARBA" id="ARBA00022568"/>
    </source>
</evidence>
<dbReference type="CDD" id="cd12879">
    <property type="entry name" value="SPRY3_RyR"/>
    <property type="match status" value="1"/>
</dbReference>
<dbReference type="GeneTree" id="ENSGT00940000154906"/>
<dbReference type="Pfam" id="PF02026">
    <property type="entry name" value="RyR"/>
    <property type="match status" value="4"/>
</dbReference>
<feature type="transmembrane region" description="Helical" evidence="17">
    <location>
        <begin position="4505"/>
        <end position="4526"/>
    </location>
</feature>
<dbReference type="Pfam" id="PF08709">
    <property type="entry name" value="Ins145_P3_rec"/>
    <property type="match status" value="1"/>
</dbReference>
<feature type="domain" description="B30.2/SPRY" evidence="18">
    <location>
        <begin position="1377"/>
        <end position="1573"/>
    </location>
</feature>
<evidence type="ECO:0000256" key="1">
    <source>
        <dbReference type="ARBA" id="ARBA00004326"/>
    </source>
</evidence>
<feature type="domain" description="B30.2/SPRY" evidence="18">
    <location>
        <begin position="602"/>
        <end position="806"/>
    </location>
</feature>
<dbReference type="OMA" id="ELNHKDH"/>
<evidence type="ECO:0000256" key="8">
    <source>
        <dbReference type="ARBA" id="ARBA00022951"/>
    </source>
</evidence>
<proteinExistence type="predicted"/>
<feature type="compositionally biased region" description="Acidic residues" evidence="16">
    <location>
        <begin position="1882"/>
        <end position="1892"/>
    </location>
</feature>
<dbReference type="SMART" id="SM00472">
    <property type="entry name" value="MIR"/>
    <property type="match status" value="4"/>
</dbReference>
<dbReference type="GO" id="GO:0014808">
    <property type="term" value="P:release of sequestered calcium ion into cytosol by sarcoplasmic reticulum"/>
    <property type="evidence" value="ECO:0007669"/>
    <property type="project" value="TreeGrafter"/>
</dbReference>
<dbReference type="Pfam" id="PF21119">
    <property type="entry name" value="RYDR_Jsol"/>
    <property type="match status" value="1"/>
</dbReference>
<evidence type="ECO:0000256" key="4">
    <source>
        <dbReference type="ARBA" id="ARBA00022673"/>
    </source>
</evidence>
<evidence type="ECO:0000256" key="17">
    <source>
        <dbReference type="SAM" id="Phobius"/>
    </source>
</evidence>
<dbReference type="Pfam" id="PF00622">
    <property type="entry name" value="SPRY"/>
    <property type="match status" value="3"/>
</dbReference>
<evidence type="ECO:0000256" key="11">
    <source>
        <dbReference type="ARBA" id="ARBA00023136"/>
    </source>
</evidence>
<keyword evidence="2" id="KW-0813">Transport</keyword>
<dbReference type="InterPro" id="IPR013320">
    <property type="entry name" value="ConA-like_dom_sf"/>
</dbReference>
<evidence type="ECO:0000259" key="18">
    <source>
        <dbReference type="PROSITE" id="PS50188"/>
    </source>
</evidence>
<protein>
    <submittedName>
        <fullName evidence="21">Ryanodine receptor 2b (cardiac)</fullName>
    </submittedName>
</protein>
<feature type="domain" description="MIR" evidence="20">
    <location>
        <begin position="98"/>
        <end position="153"/>
    </location>
</feature>
<evidence type="ECO:0000256" key="7">
    <source>
        <dbReference type="ARBA" id="ARBA00022837"/>
    </source>
</evidence>
<dbReference type="InterPro" id="IPR000699">
    <property type="entry name" value="RIH_dom"/>
</dbReference>
<accession>H3BY57</accession>
<evidence type="ECO:0000313" key="22">
    <source>
        <dbReference type="Proteomes" id="UP000007303"/>
    </source>
</evidence>
<dbReference type="FunFam" id="1.10.287.70:FF:000017">
    <property type="entry name" value="ryanodine receptor isoform X2"/>
    <property type="match status" value="1"/>
</dbReference>
<evidence type="ECO:0000256" key="9">
    <source>
        <dbReference type="ARBA" id="ARBA00022989"/>
    </source>
</evidence>
<dbReference type="Pfam" id="PF08454">
    <property type="entry name" value="RIH_assoc"/>
    <property type="match status" value="1"/>
</dbReference>
<comment type="catalytic activity">
    <reaction evidence="15">
        <text>Ca(2+)(in) = Ca(2+)(out)</text>
        <dbReference type="Rhea" id="RHEA:29671"/>
        <dbReference type="ChEBI" id="CHEBI:29108"/>
    </reaction>
</comment>
<dbReference type="InterPro" id="IPR005821">
    <property type="entry name" value="Ion_trans_dom"/>
</dbReference>
<evidence type="ECO:0000256" key="16">
    <source>
        <dbReference type="SAM" id="MobiDB-lite"/>
    </source>
</evidence>
<dbReference type="GO" id="GO:0006874">
    <property type="term" value="P:intracellular calcium ion homeostasis"/>
    <property type="evidence" value="ECO:0007669"/>
    <property type="project" value="InterPro"/>
</dbReference>
<dbReference type="InterPro" id="IPR003877">
    <property type="entry name" value="SPRY_dom"/>
</dbReference>
<keyword evidence="8" id="KW-0703">Sarcoplasmic reticulum</keyword>
<keyword evidence="5 17" id="KW-0812">Transmembrane</keyword>
<dbReference type="Pfam" id="PF06459">
    <property type="entry name" value="RR_TM4-6"/>
    <property type="match status" value="1"/>
</dbReference>